<organism evidence="1 2">
    <name type="scientific">Brumicola blandensis</name>
    <dbReference type="NCBI Taxonomy" id="3075611"/>
    <lineage>
        <taxon>Bacteria</taxon>
        <taxon>Pseudomonadati</taxon>
        <taxon>Pseudomonadota</taxon>
        <taxon>Gammaproteobacteria</taxon>
        <taxon>Alteromonadales</taxon>
        <taxon>Alteromonadaceae</taxon>
        <taxon>Brumicola</taxon>
    </lineage>
</organism>
<proteinExistence type="predicted"/>
<protein>
    <submittedName>
        <fullName evidence="1">Uncharacterized protein</fullName>
    </submittedName>
</protein>
<evidence type="ECO:0000313" key="2">
    <source>
        <dbReference type="Proteomes" id="UP001249020"/>
    </source>
</evidence>
<reference evidence="1 2" key="1">
    <citation type="submission" date="2023-09" db="EMBL/GenBank/DDBJ databases">
        <authorList>
            <person name="Rey-Velasco X."/>
        </authorList>
    </citation>
    <scope>NUCLEOTIDE SEQUENCE [LARGE SCALE GENOMIC DNA]</scope>
    <source>
        <strain evidence="1 2">W409</strain>
    </source>
</reference>
<name>A0AAW8R4V0_9ALTE</name>
<comment type="caution">
    <text evidence="1">The sequence shown here is derived from an EMBL/GenBank/DDBJ whole genome shotgun (WGS) entry which is preliminary data.</text>
</comment>
<sequence length="74" mass="8001">MNIGPSNVQVQDEKEEALFRPEDGLLEVMILEGSKADASLKAGPASVTHDNKAKLGVTFLIFKGEIEIDMGKTK</sequence>
<gene>
    <name evidence="1" type="ORF">RM544_11480</name>
</gene>
<dbReference type="AlphaFoldDB" id="A0AAW8R4V0"/>
<evidence type="ECO:0000313" key="1">
    <source>
        <dbReference type="EMBL" id="MDT0583161.1"/>
    </source>
</evidence>
<dbReference type="RefSeq" id="WP_311361929.1">
    <property type="nucleotide sequence ID" value="NZ_JAVRIE010000004.1"/>
</dbReference>
<dbReference type="Proteomes" id="UP001249020">
    <property type="component" value="Unassembled WGS sequence"/>
</dbReference>
<accession>A0AAW8R4V0</accession>
<dbReference type="EMBL" id="JAVRIE010000004">
    <property type="protein sequence ID" value="MDT0583161.1"/>
    <property type="molecule type" value="Genomic_DNA"/>
</dbReference>
<keyword evidence="2" id="KW-1185">Reference proteome</keyword>